<gene>
    <name evidence="8" type="ORF">Tco_0654582</name>
</gene>
<evidence type="ECO:0000259" key="7">
    <source>
        <dbReference type="PROSITE" id="PS50994"/>
    </source>
</evidence>
<sequence>MLYVKDVENGISRANSDYCSYDTEGPTWRIDSHDTAYRIEHNNDSKRERLYLASANEIDKKKPELKNIPSHLEYAYLNNNESFPHKGAIAWKISDIKGIIPSFYTHKILIKEDFKLVIQLQRCLNLKVQDVVKDEIVKLLDSGLIYLISDSSWVSPIYVVPKKGGITVVLNDNDLFPLRTVTGWRVCIDYRKLNDATRKDHFPLPFIDQMLKRLSEDFMEVFMEDFMEVFMDNFSVFDTSFDNCLANLDKMLARAGIEVDETKIDVIAKLSYPTNVKGLMCDASDFAVGFVSGQRVEGKFKPIYYAIKMLNNTQEHYTTTEKELLAIVFAFDKFWPYLVLSKTVVYTNHSALKQKGSKNLAADHLSRLENPKMEILTDKEIADDFPDEHLRIPTRGHHSASVTGRKVYEAGFYWHDIFKDAKDFVTKCDACHKSGNISSRMAVDYVSKRVEAQAFPTNDARVVVKFLREFFARFGVPRALISDKGTHFCNTRLERALPRYGVTHKLSTAYHPQSNGQTEVTNKVIKWILERSVGYNPKDWSKKLNDALWAFRTAYKMPTSAEKNRFMELNELGELRDGAYENTRIYKERTKKWHDSRLWGDKDLKVGDKVLMYNSRLKLCPGKLRSKWHGPFIVKTVYPYKAIEITNENNVKFKVNGQRLKKYHDEEFDKEMEVVEFENEGTK</sequence>
<keyword evidence="4" id="KW-0255">Endonuclease</keyword>
<feature type="domain" description="Integrase catalytic" evidence="7">
    <location>
        <begin position="405"/>
        <end position="576"/>
    </location>
</feature>
<evidence type="ECO:0000256" key="4">
    <source>
        <dbReference type="ARBA" id="ARBA00022759"/>
    </source>
</evidence>
<dbReference type="InterPro" id="IPR012337">
    <property type="entry name" value="RNaseH-like_sf"/>
</dbReference>
<keyword evidence="6 8" id="KW-0695">RNA-directed DNA polymerase</keyword>
<keyword evidence="3" id="KW-0540">Nuclease</keyword>
<dbReference type="InterPro" id="IPR036397">
    <property type="entry name" value="RNaseH_sf"/>
</dbReference>
<evidence type="ECO:0000256" key="3">
    <source>
        <dbReference type="ARBA" id="ARBA00022722"/>
    </source>
</evidence>
<dbReference type="PROSITE" id="PS50994">
    <property type="entry name" value="INTEGRASE"/>
    <property type="match status" value="1"/>
</dbReference>
<dbReference type="PANTHER" id="PTHR37984">
    <property type="entry name" value="PROTEIN CBG26694"/>
    <property type="match status" value="1"/>
</dbReference>
<keyword evidence="2" id="KW-0548">Nucleotidyltransferase</keyword>
<accession>A0ABQ4X446</accession>
<dbReference type="Gene3D" id="1.10.340.70">
    <property type="match status" value="1"/>
</dbReference>
<dbReference type="Gene3D" id="3.30.420.10">
    <property type="entry name" value="Ribonuclease H-like superfamily/Ribonuclease H"/>
    <property type="match status" value="1"/>
</dbReference>
<proteinExistence type="predicted"/>
<dbReference type="InterPro" id="IPR001584">
    <property type="entry name" value="Integrase_cat-core"/>
</dbReference>
<dbReference type="InterPro" id="IPR041373">
    <property type="entry name" value="RT_RNaseH"/>
</dbReference>
<keyword evidence="5" id="KW-0378">Hydrolase</keyword>
<evidence type="ECO:0000313" key="8">
    <source>
        <dbReference type="EMBL" id="GJS59798.1"/>
    </source>
</evidence>
<dbReference type="Pfam" id="PF17917">
    <property type="entry name" value="RT_RNaseH"/>
    <property type="match status" value="1"/>
</dbReference>
<dbReference type="InterPro" id="IPR043502">
    <property type="entry name" value="DNA/RNA_pol_sf"/>
</dbReference>
<evidence type="ECO:0000256" key="2">
    <source>
        <dbReference type="ARBA" id="ARBA00022695"/>
    </source>
</evidence>
<dbReference type="Proteomes" id="UP001151760">
    <property type="component" value="Unassembled WGS sequence"/>
</dbReference>
<comment type="caution">
    <text evidence="8">The sequence shown here is derived from an EMBL/GenBank/DDBJ whole genome shotgun (WGS) entry which is preliminary data.</text>
</comment>
<evidence type="ECO:0000313" key="9">
    <source>
        <dbReference type="Proteomes" id="UP001151760"/>
    </source>
</evidence>
<dbReference type="Pfam" id="PF00665">
    <property type="entry name" value="rve"/>
    <property type="match status" value="1"/>
</dbReference>
<dbReference type="SUPFAM" id="SSF56672">
    <property type="entry name" value="DNA/RNA polymerases"/>
    <property type="match status" value="1"/>
</dbReference>
<organism evidence="8 9">
    <name type="scientific">Tanacetum coccineum</name>
    <dbReference type="NCBI Taxonomy" id="301880"/>
    <lineage>
        <taxon>Eukaryota</taxon>
        <taxon>Viridiplantae</taxon>
        <taxon>Streptophyta</taxon>
        <taxon>Embryophyta</taxon>
        <taxon>Tracheophyta</taxon>
        <taxon>Spermatophyta</taxon>
        <taxon>Magnoliopsida</taxon>
        <taxon>eudicotyledons</taxon>
        <taxon>Gunneridae</taxon>
        <taxon>Pentapetalae</taxon>
        <taxon>asterids</taxon>
        <taxon>campanulids</taxon>
        <taxon>Asterales</taxon>
        <taxon>Asteraceae</taxon>
        <taxon>Asteroideae</taxon>
        <taxon>Anthemideae</taxon>
        <taxon>Anthemidinae</taxon>
        <taxon>Tanacetum</taxon>
    </lineage>
</organism>
<dbReference type="PANTHER" id="PTHR37984:SF5">
    <property type="entry name" value="PROTEIN NYNRIN-LIKE"/>
    <property type="match status" value="1"/>
</dbReference>
<evidence type="ECO:0000256" key="1">
    <source>
        <dbReference type="ARBA" id="ARBA00022679"/>
    </source>
</evidence>
<dbReference type="SUPFAM" id="SSF53098">
    <property type="entry name" value="Ribonuclease H-like"/>
    <property type="match status" value="1"/>
</dbReference>
<reference evidence="8" key="2">
    <citation type="submission" date="2022-01" db="EMBL/GenBank/DDBJ databases">
        <authorList>
            <person name="Yamashiro T."/>
            <person name="Shiraishi A."/>
            <person name="Satake H."/>
            <person name="Nakayama K."/>
        </authorList>
    </citation>
    <scope>NUCLEOTIDE SEQUENCE</scope>
</reference>
<protein>
    <submittedName>
        <fullName evidence="8">Reverse transcriptase domain-containing protein</fullName>
    </submittedName>
</protein>
<evidence type="ECO:0000256" key="6">
    <source>
        <dbReference type="ARBA" id="ARBA00022918"/>
    </source>
</evidence>
<dbReference type="CDD" id="cd09274">
    <property type="entry name" value="RNase_HI_RT_Ty3"/>
    <property type="match status" value="1"/>
</dbReference>
<keyword evidence="1" id="KW-0808">Transferase</keyword>
<name>A0ABQ4X446_9ASTR</name>
<evidence type="ECO:0000256" key="5">
    <source>
        <dbReference type="ARBA" id="ARBA00022801"/>
    </source>
</evidence>
<dbReference type="Gene3D" id="3.10.10.10">
    <property type="entry name" value="HIV Type 1 Reverse Transcriptase, subunit A, domain 1"/>
    <property type="match status" value="1"/>
</dbReference>
<dbReference type="InterPro" id="IPR050951">
    <property type="entry name" value="Retrovirus_Pol_polyprotein"/>
</dbReference>
<keyword evidence="9" id="KW-1185">Reference proteome</keyword>
<reference evidence="8" key="1">
    <citation type="journal article" date="2022" name="Int. J. Mol. Sci.">
        <title>Draft Genome of Tanacetum Coccineum: Genomic Comparison of Closely Related Tanacetum-Family Plants.</title>
        <authorList>
            <person name="Yamashiro T."/>
            <person name="Shiraishi A."/>
            <person name="Nakayama K."/>
            <person name="Satake H."/>
        </authorList>
    </citation>
    <scope>NUCLEOTIDE SEQUENCE</scope>
</reference>
<dbReference type="EMBL" id="BQNB010009175">
    <property type="protein sequence ID" value="GJS59798.1"/>
    <property type="molecule type" value="Genomic_DNA"/>
</dbReference>
<dbReference type="GO" id="GO:0003964">
    <property type="term" value="F:RNA-directed DNA polymerase activity"/>
    <property type="evidence" value="ECO:0007669"/>
    <property type="project" value="UniProtKB-KW"/>
</dbReference>